<protein>
    <recommendedName>
        <fullName evidence="5">mRNA decay factor PAT1 domain-containing protein</fullName>
    </recommendedName>
</protein>
<name>A0A5K0XTR2_9MAGN</name>
<reference evidence="4" key="1">
    <citation type="submission" date="2019-09" db="EMBL/GenBank/DDBJ databases">
        <authorList>
            <person name="Zhang L."/>
        </authorList>
    </citation>
    <scope>NUCLEOTIDE SEQUENCE</scope>
</reference>
<dbReference type="InterPro" id="IPR039900">
    <property type="entry name" value="Pat1-like"/>
</dbReference>
<dbReference type="GO" id="GO:0000932">
    <property type="term" value="C:P-body"/>
    <property type="evidence" value="ECO:0007669"/>
    <property type="project" value="UniProtKB-SubCell"/>
</dbReference>
<keyword evidence="2" id="KW-0963">Cytoplasm</keyword>
<accession>A0A5K0XTR2</accession>
<evidence type="ECO:0000256" key="3">
    <source>
        <dbReference type="SAM" id="MobiDB-lite"/>
    </source>
</evidence>
<dbReference type="Gramene" id="NC11G0017230.1">
    <property type="protein sequence ID" value="NC11G0017230.1:cds"/>
    <property type="gene ID" value="NC11G0017230"/>
</dbReference>
<dbReference type="PANTHER" id="PTHR21551:SF0">
    <property type="entry name" value="PROTEIN ASSOCIATED WITH TOPO II RELATED-1, ISOFORM A"/>
    <property type="match status" value="1"/>
</dbReference>
<feature type="compositionally biased region" description="Polar residues" evidence="3">
    <location>
        <begin position="1"/>
        <end position="10"/>
    </location>
</feature>
<evidence type="ECO:0000256" key="2">
    <source>
        <dbReference type="ARBA" id="ARBA00022490"/>
    </source>
</evidence>
<gene>
    <name evidence="4" type="ORF">NYM_LOCUS5930</name>
</gene>
<dbReference type="GO" id="GO:0033962">
    <property type="term" value="P:P-body assembly"/>
    <property type="evidence" value="ECO:0007669"/>
    <property type="project" value="TreeGrafter"/>
</dbReference>
<feature type="compositionally biased region" description="Polar residues" evidence="3">
    <location>
        <begin position="21"/>
        <end position="50"/>
    </location>
</feature>
<dbReference type="EMBL" id="LR721776">
    <property type="protein sequence ID" value="VVV68709.1"/>
    <property type="molecule type" value="Genomic_DNA"/>
</dbReference>
<dbReference type="GO" id="GO:0000290">
    <property type="term" value="P:deadenylation-dependent decapping of nuclear-transcribed mRNA"/>
    <property type="evidence" value="ECO:0007669"/>
    <property type="project" value="InterPro"/>
</dbReference>
<comment type="subcellular location">
    <subcellularLocation>
        <location evidence="1">Cytoplasm</location>
        <location evidence="1">P-body</location>
    </subcellularLocation>
</comment>
<dbReference type="AlphaFoldDB" id="A0A5K0XTR2"/>
<dbReference type="PANTHER" id="PTHR21551">
    <property type="entry name" value="TOPOISOMERASE II-ASSOCIATED PROTEIN PAT1"/>
    <property type="match status" value="1"/>
</dbReference>
<sequence length="688" mass="76330">MVPLTGSSAADWSREPDISNWADQNMMDSSSTHLGKRWSSQPHPSSVQLTESKEQLYRTSSYPEQLQHHPHSDPILVPKSSFNSYPPPGGQLHASPNQSQFSPGNPLSFAGPIISHPPYGMHSGNAMPHQFFPHGLPNKNGTHQNNWVNQRSVFYENHVPPLPGIVHQQLPSNGLMSSQLLQQQQQRLHSMQAPMSHYPVVQQQLFNVHSSPPSHMMNKCEPMLGMPDLREQRQKPYHWGRQQAANTRFGPSSFDTSGQRSDNGWPQFRSKYMSAEEVENILRMQHAATHCTDPYIDDYYHQACLAQKSAGSRVKHHFCPSHLRDMPPRARANSEPHAYLQVDALGRVPFSSIRRPRPLLEVDPPSSSNDITFDQKPIEKPLEQEPMLAARIMIEDGLCLLLDVDDIDRVLQFTQPQDGGAHLRRRRQVLLEGLAASLQLVDPLGHSKGSHPVNLAPKDDLVFLRLVSLPKGRKLLARYLHLLVPDGELTRIVSMAIFRHLRFLFGGLPSDQSAAETTTALARTASACVCSMDLSSLSACLAAVACSSEQPPLRPLGSSAGDGASIILKSVLDRATDLFTDPHMAATYNMSNRALWQASFNAFFKLLTSYCLSKYDSIIHSLIVHAANTPAVGAEAAKAISREMPVELLRASIPHTNEHQRKLLSDFAQRSMPVSGFHGHVSSESVQG</sequence>
<organism evidence="4">
    <name type="scientific">Nymphaea colorata</name>
    <name type="common">pocket water lily</name>
    <dbReference type="NCBI Taxonomy" id="210225"/>
    <lineage>
        <taxon>Eukaryota</taxon>
        <taxon>Viridiplantae</taxon>
        <taxon>Streptophyta</taxon>
        <taxon>Embryophyta</taxon>
        <taxon>Tracheophyta</taxon>
        <taxon>Spermatophyta</taxon>
        <taxon>Magnoliopsida</taxon>
        <taxon>Nymphaeales</taxon>
        <taxon>Nymphaeaceae</taxon>
        <taxon>Nymphaea</taxon>
    </lineage>
</organism>
<dbReference type="GO" id="GO:0003723">
    <property type="term" value="F:RNA binding"/>
    <property type="evidence" value="ECO:0007669"/>
    <property type="project" value="TreeGrafter"/>
</dbReference>
<feature type="region of interest" description="Disordered" evidence="3">
    <location>
        <begin position="246"/>
        <end position="266"/>
    </location>
</feature>
<feature type="compositionally biased region" description="Polar residues" evidence="3">
    <location>
        <begin position="94"/>
        <end position="103"/>
    </location>
</feature>
<feature type="region of interest" description="Disordered" evidence="3">
    <location>
        <begin position="1"/>
        <end position="103"/>
    </location>
</feature>
<feature type="compositionally biased region" description="Polar residues" evidence="3">
    <location>
        <begin position="246"/>
        <end position="264"/>
    </location>
</feature>
<proteinExistence type="predicted"/>
<evidence type="ECO:0000313" key="4">
    <source>
        <dbReference type="EMBL" id="VVV68709.1"/>
    </source>
</evidence>
<evidence type="ECO:0000256" key="1">
    <source>
        <dbReference type="ARBA" id="ARBA00004201"/>
    </source>
</evidence>
<evidence type="ECO:0008006" key="5">
    <source>
        <dbReference type="Google" id="ProtNLM"/>
    </source>
</evidence>